<dbReference type="SUPFAM" id="SSF52047">
    <property type="entry name" value="RNI-like"/>
    <property type="match status" value="1"/>
</dbReference>
<name>A0A3Q4MS88_NEOBR</name>
<reference evidence="1" key="1">
    <citation type="submission" date="2025-08" db="UniProtKB">
        <authorList>
            <consortium name="Ensembl"/>
        </authorList>
    </citation>
    <scope>IDENTIFICATION</scope>
</reference>
<dbReference type="Ensembl" id="ENSNBRT00000018654.1">
    <property type="protein sequence ID" value="ENSNBRP00000018164.1"/>
    <property type="gene ID" value="ENSNBRG00000013934.1"/>
</dbReference>
<dbReference type="AlphaFoldDB" id="A0A3Q4MS88"/>
<dbReference type="Proteomes" id="UP000261580">
    <property type="component" value="Unassembled WGS sequence"/>
</dbReference>
<dbReference type="Gene3D" id="3.80.10.10">
    <property type="entry name" value="Ribonuclease Inhibitor"/>
    <property type="match status" value="1"/>
</dbReference>
<dbReference type="PANTHER" id="PTHR24114:SF37">
    <property type="entry name" value="LEUCINE-RICH REPEAT-CONTAINING PROTEIN 74B"/>
    <property type="match status" value="1"/>
</dbReference>
<dbReference type="Bgee" id="ENSNBRG00000013934">
    <property type="expression patterns" value="Expressed in testis and 1 other cell type or tissue"/>
</dbReference>
<dbReference type="GeneTree" id="ENSGT00940000154297"/>
<reference evidence="1" key="2">
    <citation type="submission" date="2025-09" db="UniProtKB">
        <authorList>
            <consortium name="Ensembl"/>
        </authorList>
    </citation>
    <scope>IDENTIFICATION</scope>
</reference>
<dbReference type="InterPro" id="IPR052394">
    <property type="entry name" value="LRR-containing"/>
</dbReference>
<accession>A0A3Q4MS88</accession>
<evidence type="ECO:0000313" key="2">
    <source>
        <dbReference type="Proteomes" id="UP000261580"/>
    </source>
</evidence>
<protein>
    <submittedName>
        <fullName evidence="1">Leucine rich repeat containing 74B</fullName>
    </submittedName>
</protein>
<proteinExistence type="predicted"/>
<organism evidence="1 2">
    <name type="scientific">Neolamprologus brichardi</name>
    <name type="common">Fairy cichlid</name>
    <name type="synonym">Lamprologus brichardi</name>
    <dbReference type="NCBI Taxonomy" id="32507"/>
    <lineage>
        <taxon>Eukaryota</taxon>
        <taxon>Metazoa</taxon>
        <taxon>Chordata</taxon>
        <taxon>Craniata</taxon>
        <taxon>Vertebrata</taxon>
        <taxon>Euteleostomi</taxon>
        <taxon>Actinopterygii</taxon>
        <taxon>Neopterygii</taxon>
        <taxon>Teleostei</taxon>
        <taxon>Neoteleostei</taxon>
        <taxon>Acanthomorphata</taxon>
        <taxon>Ovalentaria</taxon>
        <taxon>Cichlomorphae</taxon>
        <taxon>Cichliformes</taxon>
        <taxon>Cichlidae</taxon>
        <taxon>African cichlids</taxon>
        <taxon>Pseudocrenilabrinae</taxon>
        <taxon>Lamprologini</taxon>
        <taxon>Neolamprologus</taxon>
    </lineage>
</organism>
<dbReference type="InterPro" id="IPR032675">
    <property type="entry name" value="LRR_dom_sf"/>
</dbReference>
<sequence length="120" mass="13183">HAPPLHCDLTPAQRHQHAAYDLTGQTCYMTACKTFRVVPASYFLQHMQNSTLVMMHRGLGPQGTKALAVPLVTNTSILRLNLRDNWMEGMGGAAIAEMLKGNCYITAPRPQLQCSGGECR</sequence>
<keyword evidence="2" id="KW-1185">Reference proteome</keyword>
<evidence type="ECO:0000313" key="1">
    <source>
        <dbReference type="Ensembl" id="ENSNBRP00000018164.1"/>
    </source>
</evidence>
<dbReference type="PANTHER" id="PTHR24114">
    <property type="entry name" value="LEUCINE RICH REPEAT FAMILY PROTEIN"/>
    <property type="match status" value="1"/>
</dbReference>